<evidence type="ECO:0000256" key="1">
    <source>
        <dbReference type="SAM" id="MobiDB-lite"/>
    </source>
</evidence>
<sequence>MSVSAKNQAKAQGQEDRRNTDKDEDLGASKPWSGIQPRFMNVDQEKHSSFNPEEVGKPGTIKGNRLIHSKPEDANQYSQGHLEG</sequence>
<dbReference type="Proteomes" id="UP000042958">
    <property type="component" value="Unassembled WGS sequence"/>
</dbReference>
<dbReference type="OrthoDB" id="4335389at2759"/>
<protein>
    <submittedName>
        <fullName evidence="2">Uncharacterized protein</fullName>
    </submittedName>
</protein>
<accession>A0A0F7VD35</accession>
<feature type="compositionally biased region" description="Basic and acidic residues" evidence="1">
    <location>
        <begin position="13"/>
        <end position="27"/>
    </location>
</feature>
<organism evidence="2 3">
    <name type="scientific">Penicillium brasilianum</name>
    <dbReference type="NCBI Taxonomy" id="104259"/>
    <lineage>
        <taxon>Eukaryota</taxon>
        <taxon>Fungi</taxon>
        <taxon>Dikarya</taxon>
        <taxon>Ascomycota</taxon>
        <taxon>Pezizomycotina</taxon>
        <taxon>Eurotiomycetes</taxon>
        <taxon>Eurotiomycetidae</taxon>
        <taxon>Eurotiales</taxon>
        <taxon>Aspergillaceae</taxon>
        <taxon>Penicillium</taxon>
    </lineage>
</organism>
<dbReference type="EMBL" id="CDHK01000004">
    <property type="protein sequence ID" value="CEO59913.1"/>
    <property type="molecule type" value="Genomic_DNA"/>
</dbReference>
<feature type="compositionally biased region" description="Polar residues" evidence="1">
    <location>
        <begin position="75"/>
        <end position="84"/>
    </location>
</feature>
<reference evidence="3" key="1">
    <citation type="journal article" date="2015" name="Genome Announc.">
        <title>Draft genome sequence of the fungus Penicillium brasilianum MG11.</title>
        <authorList>
            <person name="Horn F."/>
            <person name="Linde J."/>
            <person name="Mattern D.J."/>
            <person name="Walther G."/>
            <person name="Guthke R."/>
            <person name="Brakhage A.A."/>
            <person name="Valiante V."/>
        </authorList>
    </citation>
    <scope>NUCLEOTIDE SEQUENCE [LARGE SCALE GENOMIC DNA]</scope>
    <source>
        <strain evidence="3">MG11</strain>
    </source>
</reference>
<keyword evidence="3" id="KW-1185">Reference proteome</keyword>
<evidence type="ECO:0000313" key="3">
    <source>
        <dbReference type="Proteomes" id="UP000042958"/>
    </source>
</evidence>
<name>A0A0F7VD35_PENBI</name>
<evidence type="ECO:0000313" key="2">
    <source>
        <dbReference type="EMBL" id="CEO59913.1"/>
    </source>
</evidence>
<dbReference type="AlphaFoldDB" id="A0A0F7VD35"/>
<feature type="region of interest" description="Disordered" evidence="1">
    <location>
        <begin position="1"/>
        <end position="84"/>
    </location>
</feature>
<proteinExistence type="predicted"/>
<gene>
    <name evidence="2" type="ORF">PMG11_04563</name>
</gene>
<feature type="compositionally biased region" description="Polar residues" evidence="1">
    <location>
        <begin position="1"/>
        <end position="11"/>
    </location>
</feature>